<feature type="compositionally biased region" description="Acidic residues" evidence="1">
    <location>
        <begin position="269"/>
        <end position="279"/>
    </location>
</feature>
<dbReference type="AlphaFoldDB" id="K0T9X1"/>
<evidence type="ECO:0000313" key="3">
    <source>
        <dbReference type="Proteomes" id="UP000266841"/>
    </source>
</evidence>
<name>K0T9X1_THAOC</name>
<keyword evidence="3" id="KW-1185">Reference proteome</keyword>
<gene>
    <name evidence="2" type="ORF">THAOC_04456</name>
</gene>
<feature type="region of interest" description="Disordered" evidence="1">
    <location>
        <begin position="157"/>
        <end position="185"/>
    </location>
</feature>
<evidence type="ECO:0000256" key="1">
    <source>
        <dbReference type="SAM" id="MobiDB-lite"/>
    </source>
</evidence>
<organism evidence="2 3">
    <name type="scientific">Thalassiosira oceanica</name>
    <name type="common">Marine diatom</name>
    <dbReference type="NCBI Taxonomy" id="159749"/>
    <lineage>
        <taxon>Eukaryota</taxon>
        <taxon>Sar</taxon>
        <taxon>Stramenopiles</taxon>
        <taxon>Ochrophyta</taxon>
        <taxon>Bacillariophyta</taxon>
        <taxon>Coscinodiscophyceae</taxon>
        <taxon>Thalassiosirophycidae</taxon>
        <taxon>Thalassiosirales</taxon>
        <taxon>Thalassiosiraceae</taxon>
        <taxon>Thalassiosira</taxon>
    </lineage>
</organism>
<reference evidence="2 3" key="1">
    <citation type="journal article" date="2012" name="Genome Biol.">
        <title>Genome and low-iron response of an oceanic diatom adapted to chronic iron limitation.</title>
        <authorList>
            <person name="Lommer M."/>
            <person name="Specht M."/>
            <person name="Roy A.S."/>
            <person name="Kraemer L."/>
            <person name="Andreson R."/>
            <person name="Gutowska M.A."/>
            <person name="Wolf J."/>
            <person name="Bergner S.V."/>
            <person name="Schilhabel M.B."/>
            <person name="Klostermeier U.C."/>
            <person name="Beiko R.G."/>
            <person name="Rosenstiel P."/>
            <person name="Hippler M."/>
            <person name="Laroche J."/>
        </authorList>
    </citation>
    <scope>NUCLEOTIDE SEQUENCE [LARGE SCALE GENOMIC DNA]</scope>
    <source>
        <strain evidence="2 3">CCMP1005</strain>
    </source>
</reference>
<comment type="caution">
    <text evidence="2">The sequence shown here is derived from an EMBL/GenBank/DDBJ whole genome shotgun (WGS) entry which is preliminary data.</text>
</comment>
<accession>K0T9X1</accession>
<protein>
    <submittedName>
        <fullName evidence="2">Uncharacterized protein</fullName>
    </submittedName>
</protein>
<evidence type="ECO:0000313" key="2">
    <source>
        <dbReference type="EMBL" id="EJK73899.1"/>
    </source>
</evidence>
<feature type="region of interest" description="Disordered" evidence="1">
    <location>
        <begin position="257"/>
        <end position="305"/>
    </location>
</feature>
<dbReference type="EMBL" id="AGNL01004120">
    <property type="protein sequence ID" value="EJK73899.1"/>
    <property type="molecule type" value="Genomic_DNA"/>
</dbReference>
<proteinExistence type="predicted"/>
<dbReference type="Proteomes" id="UP000266841">
    <property type="component" value="Unassembled WGS sequence"/>
</dbReference>
<sequence>MVISGYNKHEAWDKAPSGYGVNIHGGQFRQGGAYSYEKRLEIAREYTDAKAKQDGGKRPDISAIAKKCQVSWHFVKKVEKELQSYGRVLKDAERKKFNKLKKVSAVPGAAGSAAASGYKSKSGEGNADNAPAIGGAAATRHGKPAFEDVQEVVERARREGKMVSNADERRQAEAERTSRLAESTKVDAVSNNSAGMEGLAVPVVAAAIPTIEAAPRKADTDEPVTLQSTDAMWQETSPLHRSEEATLQSSLPAEFVVPRPLQLAPPVAEETEEATDETVDATKKRGREEDPSTFAQWKGRKRASK</sequence>
<feature type="compositionally biased region" description="Basic and acidic residues" evidence="1">
    <location>
        <begin position="280"/>
        <end position="290"/>
    </location>
</feature>